<evidence type="ECO:0000313" key="8">
    <source>
        <dbReference type="Proteomes" id="UP000185639"/>
    </source>
</evidence>
<dbReference type="SUPFAM" id="SSF102712">
    <property type="entry name" value="JAB1/MPN domain"/>
    <property type="match status" value="1"/>
</dbReference>
<dbReference type="InterPro" id="IPR037518">
    <property type="entry name" value="MPN"/>
</dbReference>
<evidence type="ECO:0000256" key="4">
    <source>
        <dbReference type="ARBA" id="ARBA00022833"/>
    </source>
</evidence>
<keyword evidence="4" id="KW-0862">Zinc</keyword>
<organism evidence="7 8">
    <name type="scientific">Thalassolituus maritimus</name>
    <dbReference type="NCBI Taxonomy" id="484498"/>
    <lineage>
        <taxon>Bacteria</taxon>
        <taxon>Pseudomonadati</taxon>
        <taxon>Pseudomonadota</taxon>
        <taxon>Gammaproteobacteria</taxon>
        <taxon>Oceanospirillales</taxon>
        <taxon>Oceanospirillaceae</taxon>
        <taxon>Thalassolituus</taxon>
    </lineage>
</organism>
<reference evidence="8" key="1">
    <citation type="submission" date="2017-01" db="EMBL/GenBank/DDBJ databases">
        <authorList>
            <person name="Varghese N."/>
            <person name="Submissions S."/>
        </authorList>
    </citation>
    <scope>NUCLEOTIDE SEQUENCE [LARGE SCALE GENOMIC DNA]</scope>
    <source>
        <strain evidence="8">DSM 24913</strain>
    </source>
</reference>
<dbReference type="PROSITE" id="PS01302">
    <property type="entry name" value="UPF0758"/>
    <property type="match status" value="1"/>
</dbReference>
<accession>A0A1N7PRV8</accession>
<sequence>MTQFSLISDSSLLVRDDQGRYLPATADQILTAARQVIDQKIQRGASFTSPAVVKEFLCAKLAGFDHEVFACLFLDSQHRLIEYAELFRGTIDGAAVYPREVVKMALQVNAAAVIFSHNHPSGNPEPSQADRTITQRLKEALALVDVRTLDHIVVGGEQTSSFAERGLL</sequence>
<dbReference type="OrthoDB" id="9804482at2"/>
<feature type="domain" description="MPN" evidence="6">
    <location>
        <begin position="46"/>
        <end position="168"/>
    </location>
</feature>
<keyword evidence="5" id="KW-0482">Metalloprotease</keyword>
<dbReference type="EMBL" id="FTOH01000011">
    <property type="protein sequence ID" value="SIT13331.1"/>
    <property type="molecule type" value="Genomic_DNA"/>
</dbReference>
<keyword evidence="3" id="KW-0378">Hydrolase</keyword>
<evidence type="ECO:0000256" key="3">
    <source>
        <dbReference type="ARBA" id="ARBA00022801"/>
    </source>
</evidence>
<dbReference type="STRING" id="484498.SAMN05421686_11128"/>
<dbReference type="InterPro" id="IPR025657">
    <property type="entry name" value="RadC_JAB"/>
</dbReference>
<dbReference type="NCBIfam" id="TIGR00608">
    <property type="entry name" value="radc"/>
    <property type="match status" value="1"/>
</dbReference>
<dbReference type="InterPro" id="IPR020891">
    <property type="entry name" value="UPF0758_CS"/>
</dbReference>
<dbReference type="Pfam" id="PF04002">
    <property type="entry name" value="RadC"/>
    <property type="match status" value="1"/>
</dbReference>
<keyword evidence="8" id="KW-1185">Reference proteome</keyword>
<dbReference type="PANTHER" id="PTHR30471:SF6">
    <property type="entry name" value="UPF0758 PROTEIN VC_0510"/>
    <property type="match status" value="1"/>
</dbReference>
<dbReference type="AlphaFoldDB" id="A0A1N7PRV8"/>
<dbReference type="GO" id="GO:0006508">
    <property type="term" value="P:proteolysis"/>
    <property type="evidence" value="ECO:0007669"/>
    <property type="project" value="UniProtKB-KW"/>
</dbReference>
<evidence type="ECO:0000256" key="1">
    <source>
        <dbReference type="ARBA" id="ARBA00022670"/>
    </source>
</evidence>
<protein>
    <submittedName>
        <fullName evidence="7">DNA repair protein RadC</fullName>
    </submittedName>
</protein>
<evidence type="ECO:0000256" key="5">
    <source>
        <dbReference type="ARBA" id="ARBA00023049"/>
    </source>
</evidence>
<keyword evidence="2" id="KW-0479">Metal-binding</keyword>
<dbReference type="RefSeq" id="WP_076517537.1">
    <property type="nucleotide sequence ID" value="NZ_FTOH01000011.1"/>
</dbReference>
<keyword evidence="1" id="KW-0645">Protease</keyword>
<dbReference type="InterPro" id="IPR001405">
    <property type="entry name" value="UPF0758"/>
</dbReference>
<evidence type="ECO:0000256" key="2">
    <source>
        <dbReference type="ARBA" id="ARBA00022723"/>
    </source>
</evidence>
<dbReference type="PROSITE" id="PS50249">
    <property type="entry name" value="MPN"/>
    <property type="match status" value="1"/>
</dbReference>
<evidence type="ECO:0000259" key="6">
    <source>
        <dbReference type="PROSITE" id="PS50249"/>
    </source>
</evidence>
<dbReference type="Gene3D" id="3.40.140.10">
    <property type="entry name" value="Cytidine Deaminase, domain 2"/>
    <property type="match status" value="1"/>
</dbReference>
<gene>
    <name evidence="7" type="ORF">SAMN05421686_11128</name>
</gene>
<dbReference type="PANTHER" id="PTHR30471">
    <property type="entry name" value="DNA REPAIR PROTEIN RADC"/>
    <property type="match status" value="1"/>
</dbReference>
<proteinExistence type="predicted"/>
<dbReference type="CDD" id="cd08071">
    <property type="entry name" value="MPN_DUF2466"/>
    <property type="match status" value="1"/>
</dbReference>
<dbReference type="GO" id="GO:0046872">
    <property type="term" value="F:metal ion binding"/>
    <property type="evidence" value="ECO:0007669"/>
    <property type="project" value="UniProtKB-KW"/>
</dbReference>
<name>A0A1N7PRV8_9GAMM</name>
<dbReference type="Proteomes" id="UP000185639">
    <property type="component" value="Unassembled WGS sequence"/>
</dbReference>
<evidence type="ECO:0000313" key="7">
    <source>
        <dbReference type="EMBL" id="SIT13331.1"/>
    </source>
</evidence>
<dbReference type="GO" id="GO:0008237">
    <property type="term" value="F:metallopeptidase activity"/>
    <property type="evidence" value="ECO:0007669"/>
    <property type="project" value="UniProtKB-KW"/>
</dbReference>